<keyword evidence="1" id="KW-0175">Coiled coil</keyword>
<evidence type="ECO:0000313" key="3">
    <source>
        <dbReference type="EMBL" id="KAF2023955.1"/>
    </source>
</evidence>
<feature type="compositionally biased region" description="Polar residues" evidence="2">
    <location>
        <begin position="184"/>
        <end position="196"/>
    </location>
</feature>
<feature type="compositionally biased region" description="Polar residues" evidence="2">
    <location>
        <begin position="9"/>
        <end position="19"/>
    </location>
</feature>
<dbReference type="EMBL" id="ML978315">
    <property type="protein sequence ID" value="KAF2023955.1"/>
    <property type="molecule type" value="Genomic_DNA"/>
</dbReference>
<keyword evidence="4" id="KW-1185">Reference proteome</keyword>
<sequence>MMERFLHSVRSTNGNQSRMTCRDEHPTHHNQAPALRLQYRLERISHNWVVRRIREQNRRIRERNKARRQFRAAKVELKRKVRSWKKDMNELIRTLKDLEQRWRANTSFVTTQDWDTAVEDKGKKMQILFGKKYPKEQWPKGVTYLNMITLMEYEQKEEKKGASKRGVEAKKKSEAKKTAKTLKQAPTSDQTEIATKSRGSAILPIRPAVVPTPWSRTPLAPDLSVEEQIRQLEFSAAKAEQQFEYLGRSQVVGPHAVGYDQWMKAVEGTDALETDWKIRGLVELARRRQMGELCDGWAFESLAASSFETCSADTWTGFSVDTIALYQREHFAQP</sequence>
<proteinExistence type="predicted"/>
<dbReference type="Proteomes" id="UP000799777">
    <property type="component" value="Unassembled WGS sequence"/>
</dbReference>
<feature type="region of interest" description="Disordered" evidence="2">
    <location>
        <begin position="1"/>
        <end position="33"/>
    </location>
</feature>
<accession>A0A9P4LG85</accession>
<evidence type="ECO:0000256" key="2">
    <source>
        <dbReference type="SAM" id="MobiDB-lite"/>
    </source>
</evidence>
<feature type="coiled-coil region" evidence="1">
    <location>
        <begin position="74"/>
        <end position="101"/>
    </location>
</feature>
<reference evidence="3" key="1">
    <citation type="journal article" date="2020" name="Stud. Mycol.">
        <title>101 Dothideomycetes genomes: a test case for predicting lifestyles and emergence of pathogens.</title>
        <authorList>
            <person name="Haridas S."/>
            <person name="Albert R."/>
            <person name="Binder M."/>
            <person name="Bloem J."/>
            <person name="Labutti K."/>
            <person name="Salamov A."/>
            <person name="Andreopoulos B."/>
            <person name="Baker S."/>
            <person name="Barry K."/>
            <person name="Bills G."/>
            <person name="Bluhm B."/>
            <person name="Cannon C."/>
            <person name="Castanera R."/>
            <person name="Culley D."/>
            <person name="Daum C."/>
            <person name="Ezra D."/>
            <person name="Gonzalez J."/>
            <person name="Henrissat B."/>
            <person name="Kuo A."/>
            <person name="Liang C."/>
            <person name="Lipzen A."/>
            <person name="Lutzoni F."/>
            <person name="Magnuson J."/>
            <person name="Mondo S."/>
            <person name="Nolan M."/>
            <person name="Ohm R."/>
            <person name="Pangilinan J."/>
            <person name="Park H.-J."/>
            <person name="Ramirez L."/>
            <person name="Alfaro M."/>
            <person name="Sun H."/>
            <person name="Tritt A."/>
            <person name="Yoshinaga Y."/>
            <person name="Zwiers L.-H."/>
            <person name="Turgeon B."/>
            <person name="Goodwin S."/>
            <person name="Spatafora J."/>
            <person name="Crous P."/>
            <person name="Grigoriev I."/>
        </authorList>
    </citation>
    <scope>NUCLEOTIDE SEQUENCE</scope>
    <source>
        <strain evidence="3">CBS 110217</strain>
    </source>
</reference>
<comment type="caution">
    <text evidence="3">The sequence shown here is derived from an EMBL/GenBank/DDBJ whole genome shotgun (WGS) entry which is preliminary data.</text>
</comment>
<name>A0A9P4LG85_9PLEO</name>
<dbReference type="OrthoDB" id="3664528at2759"/>
<gene>
    <name evidence="3" type="ORF">EK21DRAFT_94471</name>
</gene>
<evidence type="ECO:0000256" key="1">
    <source>
        <dbReference type="SAM" id="Coils"/>
    </source>
</evidence>
<feature type="compositionally biased region" description="Basic and acidic residues" evidence="2">
    <location>
        <begin position="157"/>
        <end position="177"/>
    </location>
</feature>
<protein>
    <submittedName>
        <fullName evidence="3">Uncharacterized protein</fullName>
    </submittedName>
</protein>
<organism evidence="3 4">
    <name type="scientific">Setomelanomma holmii</name>
    <dbReference type="NCBI Taxonomy" id="210430"/>
    <lineage>
        <taxon>Eukaryota</taxon>
        <taxon>Fungi</taxon>
        <taxon>Dikarya</taxon>
        <taxon>Ascomycota</taxon>
        <taxon>Pezizomycotina</taxon>
        <taxon>Dothideomycetes</taxon>
        <taxon>Pleosporomycetidae</taxon>
        <taxon>Pleosporales</taxon>
        <taxon>Pleosporineae</taxon>
        <taxon>Phaeosphaeriaceae</taxon>
        <taxon>Setomelanomma</taxon>
    </lineage>
</organism>
<evidence type="ECO:0000313" key="4">
    <source>
        <dbReference type="Proteomes" id="UP000799777"/>
    </source>
</evidence>
<dbReference type="AlphaFoldDB" id="A0A9P4LG85"/>
<feature type="region of interest" description="Disordered" evidence="2">
    <location>
        <begin position="157"/>
        <end position="196"/>
    </location>
</feature>